<evidence type="ECO:0000256" key="1">
    <source>
        <dbReference type="SAM" id="Phobius"/>
    </source>
</evidence>
<keyword evidence="1" id="KW-0472">Membrane</keyword>
<dbReference type="InterPro" id="IPR025263">
    <property type="entry name" value="YhdP_central"/>
</dbReference>
<organism evidence="3 4">
    <name type="scientific">Helicobacter apodemus</name>
    <dbReference type="NCBI Taxonomy" id="135569"/>
    <lineage>
        <taxon>Bacteria</taxon>
        <taxon>Pseudomonadati</taxon>
        <taxon>Campylobacterota</taxon>
        <taxon>Epsilonproteobacteria</taxon>
        <taxon>Campylobacterales</taxon>
        <taxon>Helicobacteraceae</taxon>
        <taxon>Helicobacter</taxon>
    </lineage>
</organism>
<gene>
    <name evidence="3" type="ORF">CDV25_02125</name>
</gene>
<dbReference type="Pfam" id="PF13116">
    <property type="entry name" value="YhdP"/>
    <property type="match status" value="2"/>
</dbReference>
<evidence type="ECO:0000259" key="2">
    <source>
        <dbReference type="Pfam" id="PF13116"/>
    </source>
</evidence>
<dbReference type="KEGG" id="had:CDV25_02125"/>
<keyword evidence="1" id="KW-0812">Transmembrane</keyword>
<feature type="domain" description="YhdP central" evidence="2">
    <location>
        <begin position="227"/>
        <end position="462"/>
    </location>
</feature>
<name>A0A2U8FBT3_9HELI</name>
<feature type="domain" description="YhdP central" evidence="2">
    <location>
        <begin position="608"/>
        <end position="832"/>
    </location>
</feature>
<protein>
    <recommendedName>
        <fullName evidence="2">YhdP central domain-containing protein</fullName>
    </recommendedName>
</protein>
<dbReference type="EMBL" id="CP021886">
    <property type="protein sequence ID" value="AWI33692.1"/>
    <property type="molecule type" value="Genomic_DNA"/>
</dbReference>
<keyword evidence="1" id="KW-1133">Transmembrane helix</keyword>
<accession>A0A2U8FBT3</accession>
<reference evidence="3 4" key="1">
    <citation type="submission" date="2017-06" db="EMBL/GenBank/DDBJ databases">
        <title>Complete genome of Helicobacter apodemus.</title>
        <authorList>
            <person name="Cho S."/>
        </authorList>
    </citation>
    <scope>NUCLEOTIDE SEQUENCE [LARGE SCALE GENOMIC DNA]</scope>
    <source>
        <strain evidence="4">SNUVETPUB-15-01</strain>
    </source>
</reference>
<feature type="transmembrane region" description="Helical" evidence="1">
    <location>
        <begin position="12"/>
        <end position="30"/>
    </location>
</feature>
<proteinExistence type="predicted"/>
<evidence type="ECO:0000313" key="4">
    <source>
        <dbReference type="Proteomes" id="UP000244890"/>
    </source>
</evidence>
<dbReference type="Proteomes" id="UP000244890">
    <property type="component" value="Chromosome"/>
</dbReference>
<sequence length="868" mass="99346">MKKLSIRTLEKILFFTFFIGILITLYAFLYNGIRIHQFEIAGVKLEGLYLKLDKKLIVQLQTLNLTSIDSTNHKTFDIKQQIQYAKNIHLVLQYFQEISIETILFEDYQANLFYDGNNFTINLPEVYAKLNLNEESSKILIEIQDLYLKPYNIYYQGSGEYNLRRQSLKLVGKLDFLESQNYSTLASVHLQINSTLNNLLLTGSSTTFENIKFLRPILPKIQNPLVDAWVFDNYSATDIKIHDFLVSIPLKSKNLLENSLKNLYVSLEANNTHITFHPNLPPIHAKNLQIIFKNNALEFYPSNPNYQNHSLNGSQVVLKNLTTNPFLQINIATDTILDSTILNLLQTYNISLPIALPETKIKTNLYLGIDLITHSIETKGFFTAKNAKTLINAMPLTSEDIQVKLDNELIYIETKNTQYENLLKTDTNFIINTDNKNLSGDLTIDFLLLSDKLPELLFIQNQKLPFNVDFKQKDKTILSLPTLSFEATLSDSYSFNFQDIVFFLPFSKFLQNYYLQGGKVKISTQDFESFKGDLKIQSNQPFLLDKTTNKPWNSLHLLLDYHPTSFTIQNIDNTFKFHSSKQSKNLNLKNIALFIDPTHFSNHILNDIPLIIEGENSNILFKDKLLLGDYFSFSIVDDEIKGVLRYKNGVADLYKKNDFYTIDAREFGDEFVNTFIKKNAFHQGRFFLNANTNSQGTLIGEIKLSNTAINELNILQNLMAFIDTIPALLSLKNPGFNQDGYYVKNGTIQFGLNEEFLAIQALELNGSSIDIKGKGILSLKNNNLDFYAQLITAKSLSNIINKIPLVNYILLGKEGKIYTNFKIQGTSENPIIQTQVTQDILLSPFNALKRVIVSPFEIFNKTKDESIK</sequence>
<dbReference type="AlphaFoldDB" id="A0A2U8FBT3"/>
<dbReference type="OrthoDB" id="5332226at2"/>
<evidence type="ECO:0000313" key="3">
    <source>
        <dbReference type="EMBL" id="AWI33692.1"/>
    </source>
</evidence>
<dbReference type="RefSeq" id="WP_108910576.1">
    <property type="nucleotide sequence ID" value="NZ_CP021886.1"/>
</dbReference>